<protein>
    <submittedName>
        <fullName evidence="2">Uncharacterized protein</fullName>
    </submittedName>
</protein>
<keyword evidence="3" id="KW-1185">Reference proteome</keyword>
<keyword evidence="1" id="KW-0812">Transmembrane</keyword>
<dbReference type="GeneID" id="56136137"/>
<evidence type="ECO:0000313" key="3">
    <source>
        <dbReference type="Proteomes" id="UP000320799"/>
    </source>
</evidence>
<dbReference type="Proteomes" id="UP000320799">
    <property type="component" value="Segment"/>
</dbReference>
<keyword evidence="1" id="KW-1133">Transmembrane helix</keyword>
<evidence type="ECO:0000313" key="2">
    <source>
        <dbReference type="EMBL" id="QDH83727.1"/>
    </source>
</evidence>
<organism evidence="2 3">
    <name type="scientific">Achromobacter phage Motura</name>
    <dbReference type="NCBI Taxonomy" id="2591403"/>
    <lineage>
        <taxon>Viruses</taxon>
        <taxon>Duplodnaviria</taxon>
        <taxon>Heunggongvirae</taxon>
        <taxon>Uroviricota</taxon>
        <taxon>Caudoviricetes</taxon>
        <taxon>Moturavirus</taxon>
        <taxon>Moturavirus motura</taxon>
    </lineage>
</organism>
<proteinExistence type="predicted"/>
<sequence>MFEFGALGLECIYDFPYAFGEQTFRQVLCWIASFAFFLLFGIVDPALRWRLVLASRKRSTQALCS</sequence>
<evidence type="ECO:0000256" key="1">
    <source>
        <dbReference type="SAM" id="Phobius"/>
    </source>
</evidence>
<feature type="transmembrane region" description="Helical" evidence="1">
    <location>
        <begin position="24"/>
        <end position="47"/>
    </location>
</feature>
<dbReference type="EMBL" id="MN094788">
    <property type="protein sequence ID" value="QDH83727.1"/>
    <property type="molecule type" value="Genomic_DNA"/>
</dbReference>
<reference evidence="2 3" key="1">
    <citation type="submission" date="2019-06" db="EMBL/GenBank/DDBJ databases">
        <authorList>
            <person name="Kincaid V.D."/>
            <person name="Fuller A."/>
            <person name="Hodges K."/>
            <person name="Bansal M."/>
            <person name="Essig J."/>
            <person name="Johnson A."/>
        </authorList>
    </citation>
    <scope>NUCLEOTIDE SEQUENCE [LARGE SCALE GENOMIC DNA]</scope>
</reference>
<dbReference type="KEGG" id="vg:56136137"/>
<name>A0A514CTB5_9CAUD</name>
<keyword evidence="1" id="KW-0472">Membrane</keyword>
<dbReference type="RefSeq" id="YP_009903861.1">
    <property type="nucleotide sequence ID" value="NC_049849.1"/>
</dbReference>
<accession>A0A514CTB5</accession>